<keyword evidence="3" id="KW-0479">Metal-binding</keyword>
<dbReference type="EMBL" id="QWEY01000021">
    <property type="protein sequence ID" value="RGP35172.1"/>
    <property type="molecule type" value="Genomic_DNA"/>
</dbReference>
<keyword evidence="6" id="KW-0520">NAD</keyword>
<evidence type="ECO:0000256" key="8">
    <source>
        <dbReference type="ARBA" id="ARBA00023209"/>
    </source>
</evidence>
<evidence type="ECO:0000256" key="1">
    <source>
        <dbReference type="ARBA" id="ARBA00022490"/>
    </source>
</evidence>
<dbReference type="GO" id="GO:0046872">
    <property type="term" value="F:metal ion binding"/>
    <property type="evidence" value="ECO:0007669"/>
    <property type="project" value="UniProtKB-KW"/>
</dbReference>
<evidence type="ECO:0000256" key="5">
    <source>
        <dbReference type="ARBA" id="ARBA00023002"/>
    </source>
</evidence>
<name>A0A411YWJ9_9RHOB</name>
<reference evidence="10 11" key="1">
    <citation type="submission" date="2018-08" db="EMBL/GenBank/DDBJ databases">
        <title>Flavobacterium tibetense sp. nov., isolated from a wetland YonghuCo on Tibetan Plateau.</title>
        <authorList>
            <person name="Phurbu D."/>
            <person name="Lu H."/>
            <person name="Xing P."/>
        </authorList>
    </citation>
    <scope>NUCLEOTIDE SEQUENCE [LARGE SCALE GENOMIC DNA]</scope>
    <source>
        <strain evidence="10 11">DJC</strain>
    </source>
</reference>
<dbReference type="InterPro" id="IPR032837">
    <property type="entry name" value="G1PDH"/>
</dbReference>
<dbReference type="AlphaFoldDB" id="A0A411YWJ9"/>
<keyword evidence="7" id="KW-0443">Lipid metabolism</keyword>
<protein>
    <submittedName>
        <fullName evidence="10">Iron-containing alcohol dehydrogenase</fullName>
    </submittedName>
</protein>
<dbReference type="PANTHER" id="PTHR43616">
    <property type="entry name" value="GLYCEROL DEHYDROGENASE"/>
    <property type="match status" value="1"/>
</dbReference>
<dbReference type="Proteomes" id="UP000284547">
    <property type="component" value="Unassembled WGS sequence"/>
</dbReference>
<dbReference type="GO" id="GO:0008654">
    <property type="term" value="P:phospholipid biosynthetic process"/>
    <property type="evidence" value="ECO:0007669"/>
    <property type="project" value="UniProtKB-KW"/>
</dbReference>
<keyword evidence="11" id="KW-1185">Reference proteome</keyword>
<organism evidence="10 11">
    <name type="scientific">Pseudotabrizicola alkalilacus</name>
    <dbReference type="NCBI Taxonomy" id="2305252"/>
    <lineage>
        <taxon>Bacteria</taxon>
        <taxon>Pseudomonadati</taxon>
        <taxon>Pseudomonadota</taxon>
        <taxon>Alphaproteobacteria</taxon>
        <taxon>Rhodobacterales</taxon>
        <taxon>Paracoccaceae</taxon>
        <taxon>Pseudotabrizicola</taxon>
    </lineage>
</organism>
<proteinExistence type="predicted"/>
<evidence type="ECO:0000256" key="3">
    <source>
        <dbReference type="ARBA" id="ARBA00022723"/>
    </source>
</evidence>
<evidence type="ECO:0000256" key="6">
    <source>
        <dbReference type="ARBA" id="ARBA00023027"/>
    </source>
</evidence>
<evidence type="ECO:0000256" key="4">
    <source>
        <dbReference type="ARBA" id="ARBA00022857"/>
    </source>
</evidence>
<keyword evidence="1" id="KW-0963">Cytoplasm</keyword>
<dbReference type="GO" id="GO:0016614">
    <property type="term" value="F:oxidoreductase activity, acting on CH-OH group of donors"/>
    <property type="evidence" value="ECO:0007669"/>
    <property type="project" value="InterPro"/>
</dbReference>
<dbReference type="CDD" id="cd08175">
    <property type="entry name" value="G1PDH"/>
    <property type="match status" value="1"/>
</dbReference>
<evidence type="ECO:0000313" key="11">
    <source>
        <dbReference type="Proteomes" id="UP000284547"/>
    </source>
</evidence>
<evidence type="ECO:0000313" key="10">
    <source>
        <dbReference type="EMBL" id="RGP35172.1"/>
    </source>
</evidence>
<dbReference type="SUPFAM" id="SSF56796">
    <property type="entry name" value="Dehydroquinate synthase-like"/>
    <property type="match status" value="1"/>
</dbReference>
<dbReference type="RefSeq" id="WP_118156163.1">
    <property type="nucleotide sequence ID" value="NZ_QWEY01000021.1"/>
</dbReference>
<dbReference type="OrthoDB" id="8842430at2"/>
<evidence type="ECO:0000256" key="9">
    <source>
        <dbReference type="ARBA" id="ARBA00023264"/>
    </source>
</evidence>
<dbReference type="Pfam" id="PF13685">
    <property type="entry name" value="Fe-ADH_2"/>
    <property type="match status" value="1"/>
</dbReference>
<sequence>MTLMQAARDTASGDWNALIRDVTEGQWRDPDTGSLVTVPFRHINIGDDLAAHAPEALAQVMPAESYAVVCDTATADVMGADIARRLGAKARLVVLDHPHADESQVRALQAKTRGQAALVAVGSGTINDLCKFATYKDGRSYSVYATAPSMNGYTSSTASITLDSGLKTTQKAHAAKGVFIDIGVSAAAPQYLIGAGLGDSLCRPTAQVDWYFSHVLLGTRYATAPYRLQDADEAAVLARSAGLGQGDHDAIGYLQRLLTLGGLGIAAVGMSHPGSMGEHQISHWIDSFAGDRHPGTVHGQQVGVASITMARLQERILAMEEAPRITGWQPDEAAIRARYPAAAVDDCLAASRVKAMTADQAAAFNDRLAAVWPYLRQTLRAMMLPSDEMAAHLRAAGGGTTPEEIGMDRDLYIDALRHCREMRDRFSLLDLAADMGILDDFIEEVL</sequence>
<evidence type="ECO:0000256" key="7">
    <source>
        <dbReference type="ARBA" id="ARBA00023098"/>
    </source>
</evidence>
<keyword evidence="2" id="KW-0444">Lipid biosynthesis</keyword>
<evidence type="ECO:0000256" key="2">
    <source>
        <dbReference type="ARBA" id="ARBA00022516"/>
    </source>
</evidence>
<dbReference type="Gene3D" id="3.40.50.1970">
    <property type="match status" value="1"/>
</dbReference>
<comment type="caution">
    <text evidence="10">The sequence shown here is derived from an EMBL/GenBank/DDBJ whole genome shotgun (WGS) entry which is preliminary data.</text>
</comment>
<keyword evidence="8" id="KW-0594">Phospholipid biosynthesis</keyword>
<keyword evidence="4" id="KW-0521">NADP</keyword>
<keyword evidence="9" id="KW-1208">Phospholipid metabolism</keyword>
<dbReference type="Gene3D" id="1.20.1090.10">
    <property type="entry name" value="Dehydroquinate synthase-like - alpha domain"/>
    <property type="match status" value="1"/>
</dbReference>
<keyword evidence="5" id="KW-0560">Oxidoreductase</keyword>
<dbReference type="InterPro" id="IPR016205">
    <property type="entry name" value="Glycerol_DH"/>
</dbReference>
<dbReference type="PANTHER" id="PTHR43616:SF5">
    <property type="entry name" value="GLYCEROL DEHYDROGENASE 1"/>
    <property type="match status" value="1"/>
</dbReference>
<gene>
    <name evidence="10" type="ORF">D1012_21445</name>
</gene>
<accession>A0A411YWJ9</accession>